<gene>
    <name evidence="3" type="primary">LOC111083960</name>
</gene>
<evidence type="ECO:0000313" key="3">
    <source>
        <dbReference type="RefSeq" id="XP_022236426.1"/>
    </source>
</evidence>
<feature type="compositionally biased region" description="Basic and acidic residues" evidence="1">
    <location>
        <begin position="80"/>
        <end position="93"/>
    </location>
</feature>
<dbReference type="GO" id="GO:0016301">
    <property type="term" value="F:kinase activity"/>
    <property type="evidence" value="ECO:0007669"/>
    <property type="project" value="UniProtKB-KW"/>
</dbReference>
<keyword evidence="3" id="KW-0808">Transferase</keyword>
<evidence type="ECO:0000256" key="1">
    <source>
        <dbReference type="SAM" id="MobiDB-lite"/>
    </source>
</evidence>
<dbReference type="Proteomes" id="UP000694941">
    <property type="component" value="Unplaced"/>
</dbReference>
<dbReference type="GeneID" id="111083960"/>
<name>A0ABM1RYH1_LIMPO</name>
<keyword evidence="3" id="KW-0418">Kinase</keyword>
<dbReference type="Gene3D" id="3.30.200.20">
    <property type="entry name" value="Phosphorylase Kinase, domain 1"/>
    <property type="match status" value="1"/>
</dbReference>
<dbReference type="RefSeq" id="XP_022236426.1">
    <property type="nucleotide sequence ID" value="XM_022380718.1"/>
</dbReference>
<reference evidence="3" key="1">
    <citation type="submission" date="2025-08" db="UniProtKB">
        <authorList>
            <consortium name="RefSeq"/>
        </authorList>
    </citation>
    <scope>IDENTIFICATION</scope>
    <source>
        <tissue evidence="3">Muscle</tissue>
    </source>
</reference>
<dbReference type="Gene3D" id="1.10.510.10">
    <property type="entry name" value="Transferase(Phosphotransferase) domain 1"/>
    <property type="match status" value="1"/>
</dbReference>
<evidence type="ECO:0000313" key="2">
    <source>
        <dbReference type="Proteomes" id="UP000694941"/>
    </source>
</evidence>
<protein>
    <submittedName>
        <fullName evidence="3">Serine/threonine-protein kinase C05D10.2</fullName>
    </submittedName>
</protein>
<feature type="region of interest" description="Disordered" evidence="1">
    <location>
        <begin position="77"/>
        <end position="96"/>
    </location>
</feature>
<keyword evidence="2" id="KW-1185">Reference proteome</keyword>
<dbReference type="SUPFAM" id="SSF56112">
    <property type="entry name" value="Protein kinase-like (PK-like)"/>
    <property type="match status" value="1"/>
</dbReference>
<organism evidence="2 3">
    <name type="scientific">Limulus polyphemus</name>
    <name type="common">Atlantic horseshoe crab</name>
    <dbReference type="NCBI Taxonomy" id="6850"/>
    <lineage>
        <taxon>Eukaryota</taxon>
        <taxon>Metazoa</taxon>
        <taxon>Ecdysozoa</taxon>
        <taxon>Arthropoda</taxon>
        <taxon>Chelicerata</taxon>
        <taxon>Merostomata</taxon>
        <taxon>Xiphosura</taxon>
        <taxon>Limulidae</taxon>
        <taxon>Limulus</taxon>
    </lineage>
</organism>
<dbReference type="InterPro" id="IPR011009">
    <property type="entry name" value="Kinase-like_dom_sf"/>
</dbReference>
<sequence>MKGAPVEAVAFSSKLLSLNPRKRLSAEQALKDPYLRRFHMSTEEPSLDEPVAPPCNDHIQLSVEEYREKVYQMILQNRSAHSDRPRGSGEKLRCQYPQIEPSQTGRCVPTLYKQKSHENIRTSVVHVSFPEFYIEV</sequence>
<proteinExistence type="predicted"/>
<accession>A0ABM1RYH1</accession>